<dbReference type="SUPFAM" id="SSF53335">
    <property type="entry name" value="S-adenosyl-L-methionine-dependent methyltransferases"/>
    <property type="match status" value="1"/>
</dbReference>
<dbReference type="GO" id="GO:0032259">
    <property type="term" value="P:methylation"/>
    <property type="evidence" value="ECO:0007669"/>
    <property type="project" value="UniProtKB-KW"/>
</dbReference>
<evidence type="ECO:0000313" key="1">
    <source>
        <dbReference type="EMBL" id="AJI24714.1"/>
    </source>
</evidence>
<dbReference type="Gene3D" id="3.40.50.150">
    <property type="entry name" value="Vaccinia Virus protein VP39"/>
    <property type="match status" value="1"/>
</dbReference>
<dbReference type="Pfam" id="PF13489">
    <property type="entry name" value="Methyltransf_23"/>
    <property type="match status" value="1"/>
</dbReference>
<protein>
    <submittedName>
        <fullName evidence="1">S-adenosyl-L-methionine-dependent methyltransferase family protein</fullName>
    </submittedName>
</protein>
<keyword evidence="1" id="KW-0489">Methyltransferase</keyword>
<dbReference type="InterPro" id="IPR029063">
    <property type="entry name" value="SAM-dependent_MTases_sf"/>
</dbReference>
<dbReference type="GO" id="GO:0008168">
    <property type="term" value="F:methyltransferase activity"/>
    <property type="evidence" value="ECO:0007669"/>
    <property type="project" value="UniProtKB-KW"/>
</dbReference>
<gene>
    <name evidence="1" type="ORF">BG04_755</name>
</gene>
<keyword evidence="1" id="KW-0808">Transferase</keyword>
<dbReference type="KEGG" id="bmeg:BG04_755"/>
<dbReference type="GeneID" id="93644242"/>
<dbReference type="EMBL" id="CP009920">
    <property type="protein sequence ID" value="AJI24714.1"/>
    <property type="molecule type" value="Genomic_DNA"/>
</dbReference>
<dbReference type="CDD" id="cd02440">
    <property type="entry name" value="AdoMet_MTases"/>
    <property type="match status" value="1"/>
</dbReference>
<dbReference type="Proteomes" id="UP000031829">
    <property type="component" value="Chromosome"/>
</dbReference>
<reference evidence="1 2" key="1">
    <citation type="journal article" date="2015" name="Genome Announc.">
        <title>Complete genome sequences for 35 biothreat assay-relevant bacillus species.</title>
        <authorList>
            <person name="Johnson S.L."/>
            <person name="Daligault H.E."/>
            <person name="Davenport K.W."/>
            <person name="Jaissle J."/>
            <person name="Frey K.G."/>
            <person name="Ladner J.T."/>
            <person name="Broomall S.M."/>
            <person name="Bishop-Lilly K.A."/>
            <person name="Bruce D.C."/>
            <person name="Gibbons H.S."/>
            <person name="Coyne S.R."/>
            <person name="Lo C.C."/>
            <person name="Meincke L."/>
            <person name="Munk A.C."/>
            <person name="Koroleva G.I."/>
            <person name="Rosenzweig C.N."/>
            <person name="Palacios G.F."/>
            <person name="Redden C.L."/>
            <person name="Minogue T.D."/>
            <person name="Chain P.S."/>
        </authorList>
    </citation>
    <scope>NUCLEOTIDE SEQUENCE [LARGE SCALE GENOMIC DNA]</scope>
    <source>
        <strain evidence="2">ATCC 14581 / DSM 32 / JCM 2506 / NBRC 15308 / NCIMB 9376 / NCTC 10342 / NRRL B-14308 / VKM B-512</strain>
    </source>
</reference>
<dbReference type="PANTHER" id="PTHR43861:SF1">
    <property type="entry name" value="TRANS-ACONITATE 2-METHYLTRANSFERASE"/>
    <property type="match status" value="1"/>
</dbReference>
<dbReference type="AlphaFoldDB" id="A0A0B6AXT9"/>
<name>A0A0B6AXT9_PRIM2</name>
<dbReference type="HOGENOM" id="CLU_049749_4_2_9"/>
<dbReference type="PANTHER" id="PTHR43861">
    <property type="entry name" value="TRANS-ACONITATE 2-METHYLTRANSFERASE-RELATED"/>
    <property type="match status" value="1"/>
</dbReference>
<organism evidence="1 2">
    <name type="scientific">Priestia megaterium (strain ATCC 14581 / DSM 32 / CCUG 1817 / JCM 2506 / NBRC 15308 / NCIMB 9376 / NCTC 10342 / NRRL B-14308 / VKM B-512 / Ford 19)</name>
    <name type="common">Bacillus megaterium</name>
    <dbReference type="NCBI Taxonomy" id="1348623"/>
    <lineage>
        <taxon>Bacteria</taxon>
        <taxon>Bacillati</taxon>
        <taxon>Bacillota</taxon>
        <taxon>Bacilli</taxon>
        <taxon>Bacillales</taxon>
        <taxon>Bacillaceae</taxon>
        <taxon>Priestia</taxon>
    </lineage>
</organism>
<proteinExistence type="predicted"/>
<accession>A0A0B6AXT9</accession>
<evidence type="ECO:0000313" key="2">
    <source>
        <dbReference type="Proteomes" id="UP000031829"/>
    </source>
</evidence>
<dbReference type="RefSeq" id="WP_034649656.1">
    <property type="nucleotide sequence ID" value="NZ_BCVB01000001.1"/>
</dbReference>
<sequence>MKISTGTEFYDNDETFLAYTKRRQQKENANDTIEKPAILQLLGDVTDANVLDLGCGNAGFGAELLDQGCFSYTGVDGSINMINAAQQQLLNYPNARVLHESMEHYTPPRTEYNLVTARLSLHYMEDLASIFTKVNQALKPEGRFIFSVEHPVITSTLQPSALRTNWTVDNYFSMGFRQQHWMGGYVQKYHRTLEEYFSLMQQSAFTVTNLKEACPQKEYFDSAETYERRMRIPLFLLMSGVKNR</sequence>